<dbReference type="Pfam" id="PF14024">
    <property type="entry name" value="DUF4240"/>
    <property type="match status" value="1"/>
</dbReference>
<accession>A0ABU8DZK2</accession>
<evidence type="ECO:0000313" key="2">
    <source>
        <dbReference type="EMBL" id="MEI4273452.1"/>
    </source>
</evidence>
<feature type="domain" description="DUF4240" evidence="1">
    <location>
        <begin position="11"/>
        <end position="129"/>
    </location>
</feature>
<dbReference type="InterPro" id="IPR025334">
    <property type="entry name" value="DUF4240"/>
</dbReference>
<evidence type="ECO:0000259" key="1">
    <source>
        <dbReference type="Pfam" id="PF14024"/>
    </source>
</evidence>
<proteinExistence type="predicted"/>
<dbReference type="Proteomes" id="UP001361570">
    <property type="component" value="Unassembled WGS sequence"/>
</dbReference>
<organism evidence="2 3">
    <name type="scientific">Klenkia sesuvii</name>
    <dbReference type="NCBI Taxonomy" id="3103137"/>
    <lineage>
        <taxon>Bacteria</taxon>
        <taxon>Bacillati</taxon>
        <taxon>Actinomycetota</taxon>
        <taxon>Actinomycetes</taxon>
        <taxon>Geodermatophilales</taxon>
        <taxon>Geodermatophilaceae</taxon>
        <taxon>Klenkia</taxon>
    </lineage>
</organism>
<keyword evidence="3" id="KW-1185">Reference proteome</keyword>
<name>A0ABU8DZK2_9ACTN</name>
<reference evidence="2 3" key="1">
    <citation type="submission" date="2024-03" db="EMBL/GenBank/DDBJ databases">
        <title>Draft genome sequence of Klenkia sp. LSe6-5.</title>
        <authorList>
            <person name="Duangmal K."/>
            <person name="Chantavorakit T."/>
        </authorList>
    </citation>
    <scope>NUCLEOTIDE SEQUENCE [LARGE SCALE GENOMIC DNA]</scope>
    <source>
        <strain evidence="2 3">LSe6-5</strain>
    </source>
</reference>
<comment type="caution">
    <text evidence="2">The sequence shown here is derived from an EMBL/GenBank/DDBJ whole genome shotgun (WGS) entry which is preliminary data.</text>
</comment>
<protein>
    <submittedName>
        <fullName evidence="2">DUF4240 domain-containing protein</fullName>
    </submittedName>
</protein>
<dbReference type="EMBL" id="JBAPLU010000021">
    <property type="protein sequence ID" value="MEI4273452.1"/>
    <property type="molecule type" value="Genomic_DNA"/>
</dbReference>
<evidence type="ECO:0000313" key="3">
    <source>
        <dbReference type="Proteomes" id="UP001361570"/>
    </source>
</evidence>
<sequence>MPTRRADPLPEDEFWQLIALLDGQPVGEPVLRLTAELERRGPRTSRAFAERLALVLFELDREALADRTIRWADAPDEPPIPLSDDSFLYLRAAVVAAGRDAVAAAIADPTSLERRPWDDGEELLYVAGDHETSVSYETGSNEAHWSPRPAYDEHGRQPVALLVKDATETVEGWEPDGTPMVMELFARWVDDEVTWQVVGDLCSAVTEGGGLPEPDLDQLVVTIRFADEPDSGTAVAPRVQDEFGGLVTEGTRTFPRATGVAWTGADVATALRALGAEVLLACLPDDHGGRPALDSWATTGRHLLSPG</sequence>
<dbReference type="RefSeq" id="WP_336405572.1">
    <property type="nucleotide sequence ID" value="NZ_JBAPLU010000021.1"/>
</dbReference>
<gene>
    <name evidence="2" type="ORF">TEK04_17155</name>
</gene>